<feature type="domain" description="Lipid/polyisoprenoid-binding YceI-like" evidence="2">
    <location>
        <begin position="19"/>
        <end position="179"/>
    </location>
</feature>
<name>A0AAE9XP06_9PROT</name>
<proteinExistence type="predicted"/>
<sequence length="183" mass="19284">MKAFIAVFMLATAPAAASDWQLDREASHLGFAYQQTGAPTEGQFSAFDADISFDPADPAAAKIRVVVDLASIDLGAKDRNKIAADPIWFDSGAHSEAVFTATGATSLGGNRYRADGALAIKGIEKPATLDFTLDIDGDTAHAVGSATLARLDWDLGGGQYASERFIGFSVQVNFDIKAERIAP</sequence>
<protein>
    <submittedName>
        <fullName evidence="3">YceI family protein</fullName>
    </submittedName>
</protein>
<dbReference type="AlphaFoldDB" id="A0AAE9XP06"/>
<dbReference type="Pfam" id="PF04264">
    <property type="entry name" value="YceI"/>
    <property type="match status" value="1"/>
</dbReference>
<dbReference type="PANTHER" id="PTHR34406:SF1">
    <property type="entry name" value="PROTEIN YCEI"/>
    <property type="match status" value="1"/>
</dbReference>
<dbReference type="Gene3D" id="2.40.128.110">
    <property type="entry name" value="Lipid/polyisoprenoid-binding, YceI-like"/>
    <property type="match status" value="1"/>
</dbReference>
<dbReference type="SMART" id="SM00867">
    <property type="entry name" value="YceI"/>
    <property type="match status" value="1"/>
</dbReference>
<reference evidence="3" key="1">
    <citation type="submission" date="2023-01" db="EMBL/GenBank/DDBJ databases">
        <title>The genome sequence of Kordiimonadaceae bacterium 6D33.</title>
        <authorList>
            <person name="Liu Y."/>
        </authorList>
    </citation>
    <scope>NUCLEOTIDE SEQUENCE</scope>
    <source>
        <strain evidence="3">6D33</strain>
    </source>
</reference>
<dbReference type="InterPro" id="IPR007372">
    <property type="entry name" value="Lipid/polyisoprenoid-bd_YceI"/>
</dbReference>
<evidence type="ECO:0000259" key="2">
    <source>
        <dbReference type="SMART" id="SM00867"/>
    </source>
</evidence>
<dbReference type="Proteomes" id="UP001217500">
    <property type="component" value="Chromosome"/>
</dbReference>
<keyword evidence="4" id="KW-1185">Reference proteome</keyword>
<dbReference type="PANTHER" id="PTHR34406">
    <property type="entry name" value="PROTEIN YCEI"/>
    <property type="match status" value="1"/>
</dbReference>
<evidence type="ECO:0000313" key="3">
    <source>
        <dbReference type="EMBL" id="WCL54563.1"/>
    </source>
</evidence>
<feature type="chain" id="PRO_5042247717" evidence="1">
    <location>
        <begin position="18"/>
        <end position="183"/>
    </location>
</feature>
<keyword evidence="1" id="KW-0732">Signal</keyword>
<dbReference type="KEGG" id="gso:PH603_02175"/>
<accession>A0AAE9XP06</accession>
<evidence type="ECO:0000313" key="4">
    <source>
        <dbReference type="Proteomes" id="UP001217500"/>
    </source>
</evidence>
<dbReference type="EMBL" id="CP116805">
    <property type="protein sequence ID" value="WCL54563.1"/>
    <property type="molecule type" value="Genomic_DNA"/>
</dbReference>
<gene>
    <name evidence="3" type="ORF">PH603_02175</name>
</gene>
<feature type="signal peptide" evidence="1">
    <location>
        <begin position="1"/>
        <end position="17"/>
    </location>
</feature>
<dbReference type="RefSeq" id="WP_289504282.1">
    <property type="nucleotide sequence ID" value="NZ_CP116805.1"/>
</dbReference>
<organism evidence="3 4">
    <name type="scientific">Gimibacter soli</name>
    <dbReference type="NCBI Taxonomy" id="3024400"/>
    <lineage>
        <taxon>Bacteria</taxon>
        <taxon>Pseudomonadati</taxon>
        <taxon>Pseudomonadota</taxon>
        <taxon>Alphaproteobacteria</taxon>
        <taxon>Kordiimonadales</taxon>
        <taxon>Temperatibacteraceae</taxon>
        <taxon>Gimibacter</taxon>
    </lineage>
</organism>
<dbReference type="SUPFAM" id="SSF101874">
    <property type="entry name" value="YceI-like"/>
    <property type="match status" value="1"/>
</dbReference>
<evidence type="ECO:0000256" key="1">
    <source>
        <dbReference type="SAM" id="SignalP"/>
    </source>
</evidence>
<dbReference type="InterPro" id="IPR036761">
    <property type="entry name" value="TTHA0802/YceI-like_sf"/>
</dbReference>